<proteinExistence type="predicted"/>
<dbReference type="RefSeq" id="XP_004359416.1">
    <property type="nucleotide sequence ID" value="XM_004359359.1"/>
</dbReference>
<dbReference type="KEGG" id="dfa:DFA_01452"/>
<sequence>MCMEHRFKDFIPFGIVHDPSPTTGRNRILHHSINIQGKIHFVYPTPESSQINILGSTILCTYGFSVNGLGAERMNHIYDCKDFPIEWKGDHHPQDNTTIKFKDFIPFGLVHDPSGTGRNRCFYHTYFKESELDKIVAVTFLCSTGTSDIYLGNDTLRSLSSRGVLKQYDFQGSSHYSINIQGKNHFVYPTPSVQGQNQKYGSNYNETNILGSTILSIYGFSIDSDKVEFKRPFEPKIETNDPTPTE</sequence>
<gene>
    <name evidence="1" type="ORF">DFA_01452</name>
</gene>
<dbReference type="EMBL" id="GL883010">
    <property type="protein sequence ID" value="EGG21566.1"/>
    <property type="molecule type" value="Genomic_DNA"/>
</dbReference>
<protein>
    <submittedName>
        <fullName evidence="1">Uncharacterized protein</fullName>
    </submittedName>
</protein>
<keyword evidence="2" id="KW-1185">Reference proteome</keyword>
<evidence type="ECO:0000313" key="2">
    <source>
        <dbReference type="Proteomes" id="UP000007797"/>
    </source>
</evidence>
<accession>F4PST8</accession>
<reference evidence="2" key="1">
    <citation type="journal article" date="2011" name="Genome Res.">
        <title>Phylogeny-wide analysis of social amoeba genomes highlights ancient origins for complex intercellular communication.</title>
        <authorList>
            <person name="Heidel A.J."/>
            <person name="Lawal H.M."/>
            <person name="Felder M."/>
            <person name="Schilde C."/>
            <person name="Helps N.R."/>
            <person name="Tunggal B."/>
            <person name="Rivero F."/>
            <person name="John U."/>
            <person name="Schleicher M."/>
            <person name="Eichinger L."/>
            <person name="Platzer M."/>
            <person name="Noegel A.A."/>
            <person name="Schaap P."/>
            <person name="Gloeckner G."/>
        </authorList>
    </citation>
    <scope>NUCLEOTIDE SEQUENCE [LARGE SCALE GENOMIC DNA]</scope>
    <source>
        <strain evidence="2">SH3</strain>
    </source>
</reference>
<name>F4PST8_CACFS</name>
<dbReference type="GeneID" id="14873117"/>
<organism evidence="1 2">
    <name type="scientific">Cavenderia fasciculata</name>
    <name type="common">Slime mold</name>
    <name type="synonym">Dictyostelium fasciculatum</name>
    <dbReference type="NCBI Taxonomy" id="261658"/>
    <lineage>
        <taxon>Eukaryota</taxon>
        <taxon>Amoebozoa</taxon>
        <taxon>Evosea</taxon>
        <taxon>Eumycetozoa</taxon>
        <taxon>Dictyostelia</taxon>
        <taxon>Acytosteliales</taxon>
        <taxon>Cavenderiaceae</taxon>
        <taxon>Cavenderia</taxon>
    </lineage>
</organism>
<dbReference type="AlphaFoldDB" id="F4PST8"/>
<dbReference type="Proteomes" id="UP000007797">
    <property type="component" value="Unassembled WGS sequence"/>
</dbReference>
<evidence type="ECO:0000313" key="1">
    <source>
        <dbReference type="EMBL" id="EGG21566.1"/>
    </source>
</evidence>